<dbReference type="GO" id="GO:0008137">
    <property type="term" value="F:NADH dehydrogenase (ubiquinone) activity"/>
    <property type="evidence" value="ECO:0007669"/>
    <property type="project" value="UniProtKB-EC"/>
</dbReference>
<evidence type="ECO:0000256" key="16">
    <source>
        <dbReference type="SAM" id="Phobius"/>
    </source>
</evidence>
<feature type="transmembrane region" description="Helical" evidence="16">
    <location>
        <begin position="7"/>
        <end position="38"/>
    </location>
</feature>
<reference evidence="17" key="1">
    <citation type="journal article" date="2008" name="BMC Genomics">
        <title>The complete mitochondrial genome sequence of the hydrothermal vent galatheid crab Shinkaia crosnieri (Crustacea: Decapoda: Anomura): a novel arrangement and incomplete tRNA suite.</title>
        <authorList>
            <person name="Yang J.S."/>
            <person name="Yang W.J."/>
        </authorList>
    </citation>
    <scope>NUCLEOTIDE SEQUENCE</scope>
</reference>
<evidence type="ECO:0000256" key="3">
    <source>
        <dbReference type="ARBA" id="ARBA00012944"/>
    </source>
</evidence>
<evidence type="ECO:0000256" key="10">
    <source>
        <dbReference type="ARBA" id="ARBA00022989"/>
    </source>
</evidence>
<comment type="catalytic activity">
    <reaction evidence="15">
        <text>a ubiquinone + NADH + 5 H(+)(in) = a ubiquinol + NAD(+) + 4 H(+)(out)</text>
        <dbReference type="Rhea" id="RHEA:29091"/>
        <dbReference type="Rhea" id="RHEA-COMP:9565"/>
        <dbReference type="Rhea" id="RHEA-COMP:9566"/>
        <dbReference type="ChEBI" id="CHEBI:15378"/>
        <dbReference type="ChEBI" id="CHEBI:16389"/>
        <dbReference type="ChEBI" id="CHEBI:17976"/>
        <dbReference type="ChEBI" id="CHEBI:57540"/>
        <dbReference type="ChEBI" id="CHEBI:57945"/>
        <dbReference type="EC" id="7.1.1.2"/>
    </reaction>
</comment>
<evidence type="ECO:0000256" key="11">
    <source>
        <dbReference type="ARBA" id="ARBA00023027"/>
    </source>
</evidence>
<evidence type="ECO:0000256" key="15">
    <source>
        <dbReference type="ARBA" id="ARBA00049551"/>
    </source>
</evidence>
<evidence type="ECO:0000256" key="1">
    <source>
        <dbReference type="ARBA" id="ARBA00004225"/>
    </source>
</evidence>
<evidence type="ECO:0000256" key="14">
    <source>
        <dbReference type="ARBA" id="ARBA00031019"/>
    </source>
</evidence>
<evidence type="ECO:0000256" key="7">
    <source>
        <dbReference type="ARBA" id="ARBA00022692"/>
    </source>
</evidence>
<accession>B3TZD4</accession>
<gene>
    <name evidence="17" type="primary">ND6</name>
</gene>
<keyword evidence="13 16" id="KW-0472">Membrane</keyword>
<sequence length="167" mass="18963">MLPIIMIISLLFLSMIHPLSAGLILLIQTIMVTIAAGLTCPTFWFSYILFLIFLGGMLVLFIYVASVASNEHFQFNFKLFLFVFYISFSIFMLIIFIDPILISNKILFPTSSMNYEINMSASMKEISPIYSTSSYSFTLFIISYLLLTLIVIVKIMNTSSSPLRLSN</sequence>
<keyword evidence="11" id="KW-0520">NAD</keyword>
<evidence type="ECO:0000256" key="8">
    <source>
        <dbReference type="ARBA" id="ARBA00022967"/>
    </source>
</evidence>
<dbReference type="PANTHER" id="PTHR11435:SF1">
    <property type="entry name" value="NADH-UBIQUINONE OXIDOREDUCTASE CHAIN 6"/>
    <property type="match status" value="1"/>
</dbReference>
<geneLocation type="mitochondrion" evidence="17"/>
<evidence type="ECO:0000256" key="2">
    <source>
        <dbReference type="ARBA" id="ARBA00005698"/>
    </source>
</evidence>
<feature type="transmembrane region" description="Helical" evidence="16">
    <location>
        <begin position="44"/>
        <end position="67"/>
    </location>
</feature>
<keyword evidence="10 16" id="KW-1133">Transmembrane helix</keyword>
<keyword evidence="8" id="KW-1278">Translocase</keyword>
<evidence type="ECO:0000313" key="17">
    <source>
        <dbReference type="EMBL" id="ACA21298.1"/>
    </source>
</evidence>
<organism evidence="17">
    <name type="scientific">Shinkaia crosnieri</name>
    <name type="common">Deep-sea squat lobster</name>
    <dbReference type="NCBI Taxonomy" id="480484"/>
    <lineage>
        <taxon>Eukaryota</taxon>
        <taxon>Metazoa</taxon>
        <taxon>Ecdysozoa</taxon>
        <taxon>Arthropoda</taxon>
        <taxon>Crustacea</taxon>
        <taxon>Multicrustacea</taxon>
        <taxon>Malacostraca</taxon>
        <taxon>Eumalacostraca</taxon>
        <taxon>Eucarida</taxon>
        <taxon>Decapoda</taxon>
        <taxon>Pleocyemata</taxon>
        <taxon>Anomura</taxon>
        <taxon>Galatheoidea</taxon>
        <taxon>Munidopsidae</taxon>
        <taxon>Shinkaia</taxon>
    </lineage>
</organism>
<feature type="transmembrane region" description="Helical" evidence="16">
    <location>
        <begin position="135"/>
        <end position="156"/>
    </location>
</feature>
<evidence type="ECO:0000256" key="9">
    <source>
        <dbReference type="ARBA" id="ARBA00022982"/>
    </source>
</evidence>
<evidence type="ECO:0000256" key="6">
    <source>
        <dbReference type="ARBA" id="ARBA00022660"/>
    </source>
</evidence>
<evidence type="ECO:0000256" key="12">
    <source>
        <dbReference type="ARBA" id="ARBA00023128"/>
    </source>
</evidence>
<dbReference type="EC" id="7.1.1.2" evidence="3"/>
<reference evidence="17" key="2">
    <citation type="submission" date="2008-01" db="EMBL/GenBank/DDBJ databases">
        <authorList>
            <person name="Yang J.-S."/>
            <person name="Yang W.-J."/>
        </authorList>
    </citation>
    <scope>NUCLEOTIDE SEQUENCE</scope>
</reference>
<dbReference type="AlphaFoldDB" id="B3TZD4"/>
<comment type="similarity">
    <text evidence="2">Belongs to the complex I subunit 6 family.</text>
</comment>
<feature type="transmembrane region" description="Helical" evidence="16">
    <location>
        <begin position="79"/>
        <end position="102"/>
    </location>
</feature>
<comment type="subcellular location">
    <subcellularLocation>
        <location evidence="1">Mitochondrion membrane</location>
        <topology evidence="1">Multi-pass membrane protein</topology>
    </subcellularLocation>
</comment>
<dbReference type="PANTHER" id="PTHR11435">
    <property type="entry name" value="NADH UBIQUINONE OXIDOREDUCTASE SUBUNIT ND6"/>
    <property type="match status" value="1"/>
</dbReference>
<dbReference type="InterPro" id="IPR050269">
    <property type="entry name" value="ComplexI_Subunit6"/>
</dbReference>
<evidence type="ECO:0000256" key="13">
    <source>
        <dbReference type="ARBA" id="ARBA00023136"/>
    </source>
</evidence>
<keyword evidence="9" id="KW-0249">Electron transport</keyword>
<dbReference type="EMBL" id="EU420129">
    <property type="protein sequence ID" value="ACA21298.1"/>
    <property type="molecule type" value="Genomic_DNA"/>
</dbReference>
<dbReference type="GO" id="GO:0031966">
    <property type="term" value="C:mitochondrial membrane"/>
    <property type="evidence" value="ECO:0007669"/>
    <property type="project" value="UniProtKB-SubCell"/>
</dbReference>
<keyword evidence="12 17" id="KW-0496">Mitochondrion</keyword>
<evidence type="ECO:0000256" key="4">
    <source>
        <dbReference type="ARBA" id="ARBA00021095"/>
    </source>
</evidence>
<evidence type="ECO:0000256" key="5">
    <source>
        <dbReference type="ARBA" id="ARBA00022448"/>
    </source>
</evidence>
<keyword evidence="6" id="KW-0679">Respiratory chain</keyword>
<proteinExistence type="inferred from homology"/>
<protein>
    <recommendedName>
        <fullName evidence="4">NADH-ubiquinone oxidoreductase chain 6</fullName>
        <ecNumber evidence="3">7.1.1.2</ecNumber>
    </recommendedName>
    <alternativeName>
        <fullName evidence="14">NADH dehydrogenase subunit 6</fullName>
    </alternativeName>
</protein>
<name>B3TZD4_SHICR</name>
<keyword evidence="7 16" id="KW-0812">Transmembrane</keyword>
<keyword evidence="5" id="KW-0813">Transport</keyword>